<dbReference type="GO" id="GO:0008901">
    <property type="term" value="F:ferredoxin hydrogenase activity"/>
    <property type="evidence" value="ECO:0007669"/>
    <property type="project" value="InterPro"/>
</dbReference>
<keyword evidence="4" id="KW-0479">Metal-binding</keyword>
<gene>
    <name evidence="6" type="ORF">S01H4_03570</name>
</gene>
<evidence type="ECO:0000256" key="4">
    <source>
        <dbReference type="ARBA" id="ARBA00022723"/>
    </source>
</evidence>
<sequence>LNIEVSPVSRVEGHGDLILDVKNKKIEKLIFRIPESPRFFEAMLVGRKYDEPSHITSRICGICSVAHTCASIKATEKALDIKPSKQTINLRKLIYHHENVQSNVLHVYFLAAPDFFGVGSVIPLVETHPEVVNIALRTKKMANDMVRIIGGRAVHPIRTVIGGFTKLPTEEEMIKMREMLESCYPDLEKSLEVFKTLDVPDFERETEYISISDTSDYALYDGKIKSTDGWEIDDQNYLDKINEKVVQHSTAKHCWASRDTFMVGALARFNNNYGKLTDNAKKYAEELGLEATCYNTFMNNIAQFVEIVHSVDDSIRLIDEILEEGLDDNKAMAEIKPKAGRGVGVVEAPRGLLIHDYTYNDKGRVEKANLIIPTGMNYANMEKDMLALVPAIIDKSEDEIKLACEMMIRAYDPCISCSTHFLKCKIGK</sequence>
<organism evidence="6">
    <name type="scientific">marine sediment metagenome</name>
    <dbReference type="NCBI Taxonomy" id="412755"/>
    <lineage>
        <taxon>unclassified sequences</taxon>
        <taxon>metagenomes</taxon>
        <taxon>ecological metagenomes</taxon>
    </lineage>
</organism>
<reference evidence="6" key="1">
    <citation type="journal article" date="2014" name="Front. Microbiol.">
        <title>High frequency of phylogenetically diverse reductive dehalogenase-homologous genes in deep subseafloor sedimentary metagenomes.</title>
        <authorList>
            <person name="Kawai M."/>
            <person name="Futagami T."/>
            <person name="Toyoda A."/>
            <person name="Takaki Y."/>
            <person name="Nishi S."/>
            <person name="Hori S."/>
            <person name="Arai W."/>
            <person name="Tsubouchi T."/>
            <person name="Morono Y."/>
            <person name="Uchiyama I."/>
            <person name="Ito T."/>
            <person name="Fujiyama A."/>
            <person name="Inagaki F."/>
            <person name="Takami H."/>
        </authorList>
    </citation>
    <scope>NUCLEOTIDE SEQUENCE</scope>
    <source>
        <strain evidence="6">Expedition CK06-06</strain>
    </source>
</reference>
<protein>
    <recommendedName>
        <fullName evidence="7">Ni/Fe hydrogenase subunit alpha</fullName>
    </recommendedName>
</protein>
<evidence type="ECO:0000256" key="5">
    <source>
        <dbReference type="ARBA" id="ARBA00023002"/>
    </source>
</evidence>
<dbReference type="InterPro" id="IPR001501">
    <property type="entry name" value="Ni-dep_hyd_lsu"/>
</dbReference>
<evidence type="ECO:0000256" key="1">
    <source>
        <dbReference type="ARBA" id="ARBA00001967"/>
    </source>
</evidence>
<dbReference type="EMBL" id="BART01000888">
    <property type="protein sequence ID" value="GAG58229.1"/>
    <property type="molecule type" value="Genomic_DNA"/>
</dbReference>
<dbReference type="GO" id="GO:0016151">
    <property type="term" value="F:nickel cation binding"/>
    <property type="evidence" value="ECO:0007669"/>
    <property type="project" value="InterPro"/>
</dbReference>
<dbReference type="PANTHER" id="PTHR43600:SF2">
    <property type="entry name" value="F420-NON-REDUCING HYDROGENASE VHU SUBUNIT A"/>
    <property type="match status" value="1"/>
</dbReference>
<proteinExistence type="inferred from homology"/>
<comment type="caution">
    <text evidence="6">The sequence shown here is derived from an EMBL/GenBank/DDBJ whole genome shotgun (WGS) entry which is preliminary data.</text>
</comment>
<evidence type="ECO:0000256" key="3">
    <source>
        <dbReference type="ARBA" id="ARBA00022596"/>
    </source>
</evidence>
<evidence type="ECO:0000256" key="2">
    <source>
        <dbReference type="ARBA" id="ARBA00009292"/>
    </source>
</evidence>
<dbReference type="InterPro" id="IPR029014">
    <property type="entry name" value="NiFe-Hase_large"/>
</dbReference>
<dbReference type="Gene3D" id="1.10.645.10">
    <property type="entry name" value="Cytochrome-c3 Hydrogenase, chain B"/>
    <property type="match status" value="1"/>
</dbReference>
<dbReference type="SUPFAM" id="SSF56762">
    <property type="entry name" value="HydB/Nqo4-like"/>
    <property type="match status" value="1"/>
</dbReference>
<comment type="similarity">
    <text evidence="2">Belongs to the [NiFe]/[NiFeSe] hydrogenase large subunit family.</text>
</comment>
<dbReference type="InterPro" id="IPR018194">
    <property type="entry name" value="Ni-dep_hyd_lsu_Ni_BS"/>
</dbReference>
<keyword evidence="3" id="KW-0533">Nickel</keyword>
<keyword evidence="5" id="KW-0560">Oxidoreductase</keyword>
<dbReference type="AlphaFoldDB" id="X0YPP7"/>
<comment type="cofactor">
    <cofactor evidence="1">
        <name>Ni(2+)</name>
        <dbReference type="ChEBI" id="CHEBI:49786"/>
    </cofactor>
</comment>
<dbReference type="Pfam" id="PF00374">
    <property type="entry name" value="NiFeSe_Hases"/>
    <property type="match status" value="2"/>
</dbReference>
<evidence type="ECO:0008006" key="7">
    <source>
        <dbReference type="Google" id="ProtNLM"/>
    </source>
</evidence>
<dbReference type="PROSITE" id="PS00508">
    <property type="entry name" value="NI_HGENASE_L_2"/>
    <property type="match status" value="1"/>
</dbReference>
<dbReference type="PANTHER" id="PTHR43600">
    <property type="entry name" value="COENZYME F420 HYDROGENASE, SUBUNIT ALPHA"/>
    <property type="match status" value="1"/>
</dbReference>
<feature type="non-terminal residue" evidence="6">
    <location>
        <position position="1"/>
    </location>
</feature>
<name>X0YPP7_9ZZZZ</name>
<accession>X0YPP7</accession>
<evidence type="ECO:0000313" key="6">
    <source>
        <dbReference type="EMBL" id="GAG58229.1"/>
    </source>
</evidence>